<comment type="caution">
    <text evidence="8">The sequence shown here is derived from an EMBL/GenBank/DDBJ whole genome shotgun (WGS) entry which is preliminary data.</text>
</comment>
<evidence type="ECO:0000256" key="4">
    <source>
        <dbReference type="ARBA" id="ARBA00023125"/>
    </source>
</evidence>
<evidence type="ECO:0000256" key="1">
    <source>
        <dbReference type="ARBA" id="ARBA00004496"/>
    </source>
</evidence>
<dbReference type="InterPro" id="IPR011789">
    <property type="entry name" value="CueR"/>
</dbReference>
<organism evidence="8 9">
    <name type="scientific">Aliidongia dinghuensis</name>
    <dbReference type="NCBI Taxonomy" id="1867774"/>
    <lineage>
        <taxon>Bacteria</taxon>
        <taxon>Pseudomonadati</taxon>
        <taxon>Pseudomonadota</taxon>
        <taxon>Alphaproteobacteria</taxon>
        <taxon>Rhodospirillales</taxon>
        <taxon>Dongiaceae</taxon>
        <taxon>Aliidongia</taxon>
    </lineage>
</organism>
<dbReference type="InterPro" id="IPR047057">
    <property type="entry name" value="MerR_fam"/>
</dbReference>
<feature type="coiled-coil region" evidence="6">
    <location>
        <begin position="89"/>
        <end position="116"/>
    </location>
</feature>
<evidence type="ECO:0000313" key="9">
    <source>
        <dbReference type="Proteomes" id="UP000646365"/>
    </source>
</evidence>
<evidence type="ECO:0000256" key="3">
    <source>
        <dbReference type="ARBA" id="ARBA00023015"/>
    </source>
</evidence>
<dbReference type="GO" id="GO:0005737">
    <property type="term" value="C:cytoplasm"/>
    <property type="evidence" value="ECO:0007669"/>
    <property type="project" value="UniProtKB-SubCell"/>
</dbReference>
<evidence type="ECO:0000256" key="5">
    <source>
        <dbReference type="ARBA" id="ARBA00023163"/>
    </source>
</evidence>
<keyword evidence="6" id="KW-0175">Coiled coil</keyword>
<keyword evidence="4" id="KW-0238">DNA-binding</keyword>
<dbReference type="InterPro" id="IPR009061">
    <property type="entry name" value="DNA-bd_dom_put_sf"/>
</dbReference>
<dbReference type="InterPro" id="IPR015358">
    <property type="entry name" value="Tscrpt_reg_MerR_DNA-bd"/>
</dbReference>
<dbReference type="PANTHER" id="PTHR30204:SF94">
    <property type="entry name" value="HEAVY METAL-DEPENDENT TRANSCRIPTIONAL REGULATOR HI_0293-RELATED"/>
    <property type="match status" value="1"/>
</dbReference>
<evidence type="ECO:0000256" key="6">
    <source>
        <dbReference type="SAM" id="Coils"/>
    </source>
</evidence>
<protein>
    <submittedName>
        <fullName evidence="8">Heavy metal-dependent transcription regulator 2</fullName>
    </submittedName>
</protein>
<dbReference type="SMART" id="SM00422">
    <property type="entry name" value="HTH_MERR"/>
    <property type="match status" value="1"/>
</dbReference>
<proteinExistence type="predicted"/>
<dbReference type="GO" id="GO:0005507">
    <property type="term" value="F:copper ion binding"/>
    <property type="evidence" value="ECO:0007669"/>
    <property type="project" value="InterPro"/>
</dbReference>
<keyword evidence="9" id="KW-1185">Reference proteome</keyword>
<dbReference type="GO" id="GO:0045893">
    <property type="term" value="P:positive regulation of DNA-templated transcription"/>
    <property type="evidence" value="ECO:0007669"/>
    <property type="project" value="InterPro"/>
</dbReference>
<evidence type="ECO:0000256" key="2">
    <source>
        <dbReference type="ARBA" id="ARBA00022490"/>
    </source>
</evidence>
<gene>
    <name evidence="8" type="primary">hmrR2</name>
    <name evidence="8" type="ORF">GCM10011611_12630</name>
</gene>
<evidence type="ECO:0000313" key="8">
    <source>
        <dbReference type="EMBL" id="GGF08664.1"/>
    </source>
</evidence>
<dbReference type="PROSITE" id="PS00552">
    <property type="entry name" value="HTH_MERR_1"/>
    <property type="match status" value="1"/>
</dbReference>
<reference evidence="8" key="2">
    <citation type="submission" date="2020-09" db="EMBL/GenBank/DDBJ databases">
        <authorList>
            <person name="Sun Q."/>
            <person name="Zhou Y."/>
        </authorList>
    </citation>
    <scope>NUCLEOTIDE SEQUENCE</scope>
    <source>
        <strain evidence="8">CGMCC 1.15725</strain>
    </source>
</reference>
<dbReference type="GO" id="GO:0003700">
    <property type="term" value="F:DNA-binding transcription factor activity"/>
    <property type="evidence" value="ECO:0007669"/>
    <property type="project" value="InterPro"/>
</dbReference>
<dbReference type="Pfam" id="PF09278">
    <property type="entry name" value="MerR-DNA-bind"/>
    <property type="match status" value="1"/>
</dbReference>
<dbReference type="CDD" id="cd01108">
    <property type="entry name" value="HTH_CueR"/>
    <property type="match status" value="1"/>
</dbReference>
<dbReference type="Pfam" id="PF00376">
    <property type="entry name" value="MerR"/>
    <property type="match status" value="1"/>
</dbReference>
<reference evidence="8" key="1">
    <citation type="journal article" date="2014" name="Int. J. Syst. Evol. Microbiol.">
        <title>Complete genome sequence of Corynebacterium casei LMG S-19264T (=DSM 44701T), isolated from a smear-ripened cheese.</title>
        <authorList>
            <consortium name="US DOE Joint Genome Institute (JGI-PGF)"/>
            <person name="Walter F."/>
            <person name="Albersmeier A."/>
            <person name="Kalinowski J."/>
            <person name="Ruckert C."/>
        </authorList>
    </citation>
    <scope>NUCLEOTIDE SEQUENCE</scope>
    <source>
        <strain evidence="8">CGMCC 1.15725</strain>
    </source>
</reference>
<keyword evidence="3" id="KW-0805">Transcription regulation</keyword>
<dbReference type="PRINTS" id="PR00040">
    <property type="entry name" value="HTHMERR"/>
</dbReference>
<dbReference type="EMBL" id="BMJQ01000003">
    <property type="protein sequence ID" value="GGF08664.1"/>
    <property type="molecule type" value="Genomic_DNA"/>
</dbReference>
<comment type="subcellular location">
    <subcellularLocation>
        <location evidence="1">Cytoplasm</location>
    </subcellularLocation>
</comment>
<dbReference type="Proteomes" id="UP000646365">
    <property type="component" value="Unassembled WGS sequence"/>
</dbReference>
<dbReference type="AlphaFoldDB" id="A0A8J2YR87"/>
<keyword evidence="2" id="KW-0963">Cytoplasm</keyword>
<feature type="domain" description="HTH merR-type" evidence="7">
    <location>
        <begin position="8"/>
        <end position="77"/>
    </location>
</feature>
<dbReference type="PROSITE" id="PS50937">
    <property type="entry name" value="HTH_MERR_2"/>
    <property type="match status" value="1"/>
</dbReference>
<accession>A0A8J2YR87</accession>
<keyword evidence="5" id="KW-0804">Transcription</keyword>
<dbReference type="GO" id="GO:0003677">
    <property type="term" value="F:DNA binding"/>
    <property type="evidence" value="ECO:0007669"/>
    <property type="project" value="UniProtKB-KW"/>
</dbReference>
<dbReference type="SUPFAM" id="SSF46955">
    <property type="entry name" value="Putative DNA-binding domain"/>
    <property type="match status" value="1"/>
</dbReference>
<name>A0A8J2YR87_9PROT</name>
<dbReference type="Gene3D" id="1.10.1660.10">
    <property type="match status" value="1"/>
</dbReference>
<dbReference type="InterPro" id="IPR000551">
    <property type="entry name" value="MerR-type_HTH_dom"/>
</dbReference>
<dbReference type="NCBIfam" id="TIGR02044">
    <property type="entry name" value="CueR"/>
    <property type="match status" value="1"/>
</dbReference>
<evidence type="ECO:0000259" key="7">
    <source>
        <dbReference type="PROSITE" id="PS50937"/>
    </source>
</evidence>
<sequence length="141" mass="15500">MAIRSEEVLTIGDAAAASGVSAKMIRYYESIGLVRPAMRTESNYRTYDAKAVETLRFVARARHLGFSMEEIGRLLALWQDRGRASADVKALAEAHIAELEARIAAMAQMKATLEHLVDRCHGDDRPDCPIIDNIAGAESCH</sequence>
<dbReference type="PANTHER" id="PTHR30204">
    <property type="entry name" value="REDOX-CYCLING DRUG-SENSING TRANSCRIPTIONAL ACTIVATOR SOXR"/>
    <property type="match status" value="1"/>
</dbReference>